<dbReference type="PANTHER" id="PTHR37846">
    <property type="entry name" value="YALI0B21296P"/>
    <property type="match status" value="1"/>
</dbReference>
<keyword evidence="2" id="KW-0812">Transmembrane</keyword>
<keyword evidence="2" id="KW-0472">Membrane</keyword>
<feature type="transmembrane region" description="Helical" evidence="2">
    <location>
        <begin position="183"/>
        <end position="209"/>
    </location>
</feature>
<keyword evidence="2" id="KW-1133">Transmembrane helix</keyword>
<dbReference type="Proteomes" id="UP000236546">
    <property type="component" value="Unassembled WGS sequence"/>
</dbReference>
<protein>
    <recommendedName>
        <fullName evidence="3">DUF7719 domain-containing protein</fullName>
    </recommendedName>
</protein>
<dbReference type="RefSeq" id="XP_018663759.1">
    <property type="nucleotide sequence ID" value="XM_018802993.1"/>
</dbReference>
<gene>
    <name evidence="5" type="ORF">TGAM01_v205914</name>
    <name evidence="4" type="ORF">TGAMA5MH_06806</name>
</gene>
<evidence type="ECO:0000256" key="2">
    <source>
        <dbReference type="SAM" id="Phobius"/>
    </source>
</evidence>
<reference evidence="5 6" key="1">
    <citation type="journal article" date="2016" name="Genome Announc.">
        <title>Draft Whole-Genome Sequence of Trichoderma gamsii T6085, a Promising Biocontrol Agent of Fusarium Head Blight on Wheat.</title>
        <authorList>
            <person name="Baroncelli R."/>
            <person name="Zapparata A."/>
            <person name="Piaggeschi G."/>
            <person name="Sarrocco S."/>
            <person name="Vannacci G."/>
        </authorList>
    </citation>
    <scope>NUCLEOTIDE SEQUENCE [LARGE SCALE GENOMIC DNA]</scope>
    <source>
        <strain evidence="5 6">T6085</strain>
    </source>
</reference>
<keyword evidence="6" id="KW-1185">Reference proteome</keyword>
<feature type="domain" description="DUF7719" evidence="3">
    <location>
        <begin position="146"/>
        <end position="214"/>
    </location>
</feature>
<evidence type="ECO:0000313" key="5">
    <source>
        <dbReference type="EMBL" id="PON25228.1"/>
    </source>
</evidence>
<evidence type="ECO:0000313" key="4">
    <source>
        <dbReference type="EMBL" id="PNP40940.1"/>
    </source>
</evidence>
<evidence type="ECO:0000313" key="6">
    <source>
        <dbReference type="Proteomes" id="UP000054821"/>
    </source>
</evidence>
<dbReference type="PANTHER" id="PTHR37846:SF1">
    <property type="entry name" value="DEACETYLASE-LIKE PROTEIN"/>
    <property type="match status" value="1"/>
</dbReference>
<organism evidence="5 6">
    <name type="scientific">Trichoderma gamsii</name>
    <dbReference type="NCBI Taxonomy" id="398673"/>
    <lineage>
        <taxon>Eukaryota</taxon>
        <taxon>Fungi</taxon>
        <taxon>Dikarya</taxon>
        <taxon>Ascomycota</taxon>
        <taxon>Pezizomycotina</taxon>
        <taxon>Sordariomycetes</taxon>
        <taxon>Hypocreomycetidae</taxon>
        <taxon>Hypocreales</taxon>
        <taxon>Hypocreaceae</taxon>
        <taxon>Trichoderma</taxon>
    </lineage>
</organism>
<dbReference type="Proteomes" id="UP000054821">
    <property type="component" value="Unassembled WGS sequence"/>
</dbReference>
<feature type="transmembrane region" description="Helical" evidence="2">
    <location>
        <begin position="75"/>
        <end position="94"/>
    </location>
</feature>
<dbReference type="EMBL" id="JPDN02000019">
    <property type="protein sequence ID" value="PON25228.1"/>
    <property type="molecule type" value="Genomic_DNA"/>
</dbReference>
<dbReference type="STRING" id="398673.A0A0W7VWJ7"/>
<dbReference type="InterPro" id="IPR056136">
    <property type="entry name" value="DUF7719"/>
</dbReference>
<feature type="transmembrane region" description="Helical" evidence="2">
    <location>
        <begin position="145"/>
        <end position="163"/>
    </location>
</feature>
<sequence>MVKNRKEKPPKAIKLRQPDRSGPSEQTLLQLADEQQLFKKAAKRERQLAGDENEDEDDDDEEGKMSPGAERFLEALLYTTTLATLHVTFDVLVMNQYGTEIKWDRVIQNAGRAFLAFFILFYVLHPSEPNAILIPGLPRRFQRPLRQLLFFAMSCTAGCALVYTTNSRGYLYNMKSAPPLGCIWLWAVVELDLLWAVPSLAVTGVYMWVNGYSIK</sequence>
<evidence type="ECO:0000313" key="7">
    <source>
        <dbReference type="Proteomes" id="UP000236546"/>
    </source>
</evidence>
<evidence type="ECO:0000256" key="1">
    <source>
        <dbReference type="SAM" id="MobiDB-lite"/>
    </source>
</evidence>
<feature type="compositionally biased region" description="Acidic residues" evidence="1">
    <location>
        <begin position="51"/>
        <end position="62"/>
    </location>
</feature>
<dbReference type="AlphaFoldDB" id="A0A0W7VWJ7"/>
<accession>A0A0W7VWJ7</accession>
<evidence type="ECO:0000259" key="3">
    <source>
        <dbReference type="Pfam" id="PF24841"/>
    </source>
</evidence>
<reference evidence="4 7" key="2">
    <citation type="submission" date="2017-02" db="EMBL/GenBank/DDBJ databases">
        <title>Genomes of Trichoderma spp. with biocontrol activity.</title>
        <authorList>
            <person name="Gardiner D."/>
            <person name="Kazan K."/>
            <person name="Vos C."/>
            <person name="Harvey P."/>
        </authorList>
    </citation>
    <scope>NUCLEOTIDE SEQUENCE [LARGE SCALE GENOMIC DNA]</scope>
    <source>
        <strain evidence="4 7">A5MH</strain>
    </source>
</reference>
<dbReference type="GeneID" id="29983076"/>
<name>A0A0W7VWJ7_9HYPO</name>
<feature type="region of interest" description="Disordered" evidence="1">
    <location>
        <begin position="40"/>
        <end position="65"/>
    </location>
</feature>
<feature type="region of interest" description="Disordered" evidence="1">
    <location>
        <begin position="1"/>
        <end position="25"/>
    </location>
</feature>
<dbReference type="EMBL" id="MTYH01000059">
    <property type="protein sequence ID" value="PNP40940.1"/>
    <property type="molecule type" value="Genomic_DNA"/>
</dbReference>
<dbReference type="Pfam" id="PF24841">
    <property type="entry name" value="DUF7719"/>
    <property type="match status" value="1"/>
</dbReference>
<reference evidence="5" key="3">
    <citation type="submission" date="2017-08" db="EMBL/GenBank/DDBJ databases">
        <title>Trichoderma gamsii strain T6085, whole genome shotgun sequencing project.</title>
        <authorList>
            <person name="Baroncelli R."/>
        </authorList>
    </citation>
    <scope>NUCLEOTIDE SEQUENCE</scope>
    <source>
        <strain evidence="5">T6085</strain>
    </source>
</reference>
<comment type="caution">
    <text evidence="5">The sequence shown here is derived from an EMBL/GenBank/DDBJ whole genome shotgun (WGS) entry which is preliminary data.</text>
</comment>
<feature type="compositionally biased region" description="Basic residues" evidence="1">
    <location>
        <begin position="1"/>
        <end position="14"/>
    </location>
</feature>
<proteinExistence type="predicted"/>
<dbReference type="OrthoDB" id="5597489at2759"/>